<dbReference type="EMBL" id="QTUC01000001">
    <property type="protein sequence ID" value="REF35264.1"/>
    <property type="molecule type" value="Genomic_DNA"/>
</dbReference>
<name>A0A3D9VAU0_THECX</name>
<dbReference type="SUPFAM" id="SSF52518">
    <property type="entry name" value="Thiamin diphosphate-binding fold (THDP-binding)"/>
    <property type="match status" value="1"/>
</dbReference>
<dbReference type="InterPro" id="IPR029061">
    <property type="entry name" value="THDP-binding"/>
</dbReference>
<dbReference type="Proteomes" id="UP000256485">
    <property type="component" value="Unassembled WGS sequence"/>
</dbReference>
<accession>A0A3D9VAU0</accession>
<dbReference type="InterPro" id="IPR005474">
    <property type="entry name" value="Transketolase_N"/>
</dbReference>
<dbReference type="AlphaFoldDB" id="A0A3D9VAU0"/>
<dbReference type="OrthoDB" id="8732661at2"/>
<sequence length="236" mass="24996">MTTSELGLDYADLPRLLTMMTGDEKHDASATSTLDVLWVLYDRVLRVSPATIDDPTRDRFLLSKGHGPMAYYAVLAAKGFFPTEWLPRFGALDSALGYHPDRVLIPGVEISSGSLGHGLPLGVGMALGLRAQGLTSPRVVVLVGDAELDEGTNHEAIAYAGAVGLGNLTTVVVDNQSATHGWPGGIASRFSVNGWTTATVDGRDHDALEDALLAPVTSADRRQPHVVVAVVEPKFG</sequence>
<gene>
    <name evidence="2" type="ORF">DFJ64_0638</name>
</gene>
<organism evidence="2 3">
    <name type="scientific">Thermasporomyces composti</name>
    <dbReference type="NCBI Taxonomy" id="696763"/>
    <lineage>
        <taxon>Bacteria</taxon>
        <taxon>Bacillati</taxon>
        <taxon>Actinomycetota</taxon>
        <taxon>Actinomycetes</taxon>
        <taxon>Propionibacteriales</taxon>
        <taxon>Nocardioidaceae</taxon>
        <taxon>Thermasporomyces</taxon>
    </lineage>
</organism>
<dbReference type="GO" id="GO:0000287">
    <property type="term" value="F:magnesium ion binding"/>
    <property type="evidence" value="ECO:0007669"/>
    <property type="project" value="UniProtKB-ARBA"/>
</dbReference>
<dbReference type="Gene3D" id="3.40.50.970">
    <property type="match status" value="1"/>
</dbReference>
<dbReference type="RefSeq" id="WP_115849081.1">
    <property type="nucleotide sequence ID" value="NZ_QTUC01000001.1"/>
</dbReference>
<dbReference type="Pfam" id="PF00456">
    <property type="entry name" value="Transketolase_N"/>
    <property type="match status" value="1"/>
</dbReference>
<feature type="domain" description="Transketolase N-terminal" evidence="1">
    <location>
        <begin position="25"/>
        <end position="219"/>
    </location>
</feature>
<keyword evidence="3" id="KW-1185">Reference proteome</keyword>
<dbReference type="PANTHER" id="PTHR47514">
    <property type="entry name" value="TRANSKETOLASE N-TERMINAL SECTION-RELATED"/>
    <property type="match status" value="1"/>
</dbReference>
<evidence type="ECO:0000313" key="3">
    <source>
        <dbReference type="Proteomes" id="UP000256485"/>
    </source>
</evidence>
<evidence type="ECO:0000313" key="2">
    <source>
        <dbReference type="EMBL" id="REF35264.1"/>
    </source>
</evidence>
<protein>
    <submittedName>
        <fullName evidence="2">Transketolase</fullName>
    </submittedName>
</protein>
<dbReference type="PANTHER" id="PTHR47514:SF2">
    <property type="entry name" value="TRANSKETOLASE"/>
    <property type="match status" value="1"/>
</dbReference>
<evidence type="ECO:0000259" key="1">
    <source>
        <dbReference type="Pfam" id="PF00456"/>
    </source>
</evidence>
<reference evidence="2 3" key="1">
    <citation type="submission" date="2018-08" db="EMBL/GenBank/DDBJ databases">
        <title>Sequencing the genomes of 1000 actinobacteria strains.</title>
        <authorList>
            <person name="Klenk H.-P."/>
        </authorList>
    </citation>
    <scope>NUCLEOTIDE SEQUENCE [LARGE SCALE GENOMIC DNA]</scope>
    <source>
        <strain evidence="2 3">DSM 22891</strain>
    </source>
</reference>
<comment type="caution">
    <text evidence="2">The sequence shown here is derived from an EMBL/GenBank/DDBJ whole genome shotgun (WGS) entry which is preliminary data.</text>
</comment>
<proteinExistence type="predicted"/>